<dbReference type="InterPro" id="IPR005490">
    <property type="entry name" value="LD_TPept_cat_dom"/>
</dbReference>
<keyword evidence="2" id="KW-0808">Transferase</keyword>
<keyword evidence="3 6" id="KW-0133">Cell shape</keyword>
<dbReference type="Gene3D" id="2.40.440.10">
    <property type="entry name" value="L,D-transpeptidase catalytic domain-like"/>
    <property type="match status" value="1"/>
</dbReference>
<keyword evidence="5 6" id="KW-0961">Cell wall biogenesis/degradation</keyword>
<dbReference type="PANTHER" id="PTHR30582">
    <property type="entry name" value="L,D-TRANSPEPTIDASE"/>
    <property type="match status" value="1"/>
</dbReference>
<dbReference type="PANTHER" id="PTHR30582:SF33">
    <property type="entry name" value="EXPORTED PROTEIN"/>
    <property type="match status" value="1"/>
</dbReference>
<proteinExistence type="predicted"/>
<evidence type="ECO:0000256" key="4">
    <source>
        <dbReference type="ARBA" id="ARBA00022984"/>
    </source>
</evidence>
<feature type="active site" description="Nucleophile" evidence="6">
    <location>
        <position position="436"/>
    </location>
</feature>
<sequence length="472" mass="52449">MTERKNGKDGKRIGLIILSVLVAIYLIGTIIFSNIALPGTYLNGKDISYASKKEALESAPDDFSLTINARSDKSLKINPSDIDYNAEVPSDAKIDQNPFTWPSALFGNKKENFDFDYKVSYDKDKLDKVIDNSSLMSNVTEPKNAKIAMKNGEFYIEDEVPGNKVDKEKLKKAVIDNINTKSNELDLDDSYYVNPEVTSKSKQIKDALLDAQKLKDMSIKFNFNGFDLKLEGDSLLDLFDMNDVGPELNYDKVYEYAKYLASETDTYGKNRKFNATGIGEIVVGPGVYGFKLDVEGMVDKIYEQVNSRKSGVIEPVYSNIAYVRTDDGGDIGDTYVEVDISRQHLWFYKDGNLIVESDLVSGRPVDGWASNVGVGQIVNKVANTKLRGLNFDGQTSYETPVSYWMPIGWDGEGFHDAPWRSAFGGNIYLTKGSHGCYNLPPSVAGALFKNVDYVTPVVVYESSTNNSPGMAY</sequence>
<keyword evidence="7" id="KW-0472">Membrane</keyword>
<feature type="active site" description="Proton donor/acceptor" evidence="6">
    <location>
        <position position="415"/>
    </location>
</feature>
<evidence type="ECO:0000256" key="3">
    <source>
        <dbReference type="ARBA" id="ARBA00022960"/>
    </source>
</evidence>
<dbReference type="CDD" id="cd16913">
    <property type="entry name" value="YkuD_like"/>
    <property type="match status" value="1"/>
</dbReference>
<dbReference type="InterPro" id="IPR038054">
    <property type="entry name" value="LD_TPept-like_central_sf"/>
</dbReference>
<evidence type="ECO:0000256" key="6">
    <source>
        <dbReference type="PROSITE-ProRule" id="PRU01373"/>
    </source>
</evidence>
<dbReference type="SUPFAM" id="SSF143985">
    <property type="entry name" value="L,D-transpeptidase pre-catalytic domain-like"/>
    <property type="match status" value="1"/>
</dbReference>
<feature type="domain" description="L,D-TPase catalytic" evidence="8">
    <location>
        <begin position="334"/>
        <end position="460"/>
    </location>
</feature>
<evidence type="ECO:0000256" key="7">
    <source>
        <dbReference type="SAM" id="Phobius"/>
    </source>
</evidence>
<dbReference type="GO" id="GO:0005576">
    <property type="term" value="C:extracellular region"/>
    <property type="evidence" value="ECO:0007669"/>
    <property type="project" value="TreeGrafter"/>
</dbReference>
<evidence type="ECO:0000256" key="5">
    <source>
        <dbReference type="ARBA" id="ARBA00023316"/>
    </source>
</evidence>
<evidence type="ECO:0000313" key="10">
    <source>
        <dbReference type="Proteomes" id="UP000255124"/>
    </source>
</evidence>
<gene>
    <name evidence="9" type="ORF">NCTC9810_01213</name>
</gene>
<dbReference type="AlphaFoldDB" id="A0A380WV63"/>
<dbReference type="GO" id="GO:0008360">
    <property type="term" value="P:regulation of cell shape"/>
    <property type="evidence" value="ECO:0007669"/>
    <property type="project" value="UniProtKB-UniRule"/>
</dbReference>
<dbReference type="EMBL" id="UFTA01000002">
    <property type="protein sequence ID" value="SUU92866.1"/>
    <property type="molecule type" value="Genomic_DNA"/>
</dbReference>
<dbReference type="UniPathway" id="UPA00219"/>
<dbReference type="GO" id="GO:0016740">
    <property type="term" value="F:transferase activity"/>
    <property type="evidence" value="ECO:0007669"/>
    <property type="project" value="UniProtKB-KW"/>
</dbReference>
<evidence type="ECO:0000256" key="1">
    <source>
        <dbReference type="ARBA" id="ARBA00004752"/>
    </source>
</evidence>
<dbReference type="GO" id="GO:0071555">
    <property type="term" value="P:cell wall organization"/>
    <property type="evidence" value="ECO:0007669"/>
    <property type="project" value="UniProtKB-UniRule"/>
</dbReference>
<dbReference type="GO" id="GO:0018104">
    <property type="term" value="P:peptidoglycan-protein cross-linking"/>
    <property type="evidence" value="ECO:0007669"/>
    <property type="project" value="TreeGrafter"/>
</dbReference>
<name>A0A380WV63_9FIRM</name>
<dbReference type="SUPFAM" id="SSF141523">
    <property type="entry name" value="L,D-transpeptidase catalytic domain-like"/>
    <property type="match status" value="1"/>
</dbReference>
<dbReference type="Proteomes" id="UP000255124">
    <property type="component" value="Unassembled WGS sequence"/>
</dbReference>
<accession>A0A380WV63</accession>
<evidence type="ECO:0000256" key="2">
    <source>
        <dbReference type="ARBA" id="ARBA00022679"/>
    </source>
</evidence>
<keyword evidence="7" id="KW-1133">Transmembrane helix</keyword>
<dbReference type="Pfam" id="PF12229">
    <property type="entry name" value="PG_binding_4"/>
    <property type="match status" value="2"/>
</dbReference>
<reference evidence="9 10" key="1">
    <citation type="submission" date="2018-06" db="EMBL/GenBank/DDBJ databases">
        <authorList>
            <consortium name="Pathogen Informatics"/>
            <person name="Doyle S."/>
        </authorList>
    </citation>
    <scope>NUCLEOTIDE SEQUENCE [LARGE SCALE GENOMIC DNA]</scope>
    <source>
        <strain evidence="9 10">NCTC9810</strain>
    </source>
</reference>
<protein>
    <submittedName>
        <fullName evidence="9">Uncharacterized vancomycin resistance protein</fullName>
    </submittedName>
</protein>
<dbReference type="PROSITE" id="PS52029">
    <property type="entry name" value="LD_TPASE"/>
    <property type="match status" value="1"/>
</dbReference>
<dbReference type="InterPro" id="IPR022029">
    <property type="entry name" value="YoaR-like_PG-bd"/>
</dbReference>
<evidence type="ECO:0000259" key="8">
    <source>
        <dbReference type="PROSITE" id="PS52029"/>
    </source>
</evidence>
<comment type="pathway">
    <text evidence="1 6">Cell wall biogenesis; peptidoglycan biosynthesis.</text>
</comment>
<evidence type="ECO:0000313" key="9">
    <source>
        <dbReference type="EMBL" id="SUU92866.1"/>
    </source>
</evidence>
<dbReference type="RefSeq" id="WP_245943540.1">
    <property type="nucleotide sequence ID" value="NZ_UFTA01000002.1"/>
</dbReference>
<keyword evidence="4 6" id="KW-0573">Peptidoglycan synthesis</keyword>
<organism evidence="9 10">
    <name type="scientific">Anaerococcus octavius</name>
    <dbReference type="NCBI Taxonomy" id="54007"/>
    <lineage>
        <taxon>Bacteria</taxon>
        <taxon>Bacillati</taxon>
        <taxon>Bacillota</taxon>
        <taxon>Tissierellia</taxon>
        <taxon>Tissierellales</taxon>
        <taxon>Peptoniphilaceae</taxon>
        <taxon>Anaerococcus</taxon>
    </lineage>
</organism>
<dbReference type="InterPro" id="IPR038063">
    <property type="entry name" value="Transpep_catalytic_dom"/>
</dbReference>
<dbReference type="InterPro" id="IPR050979">
    <property type="entry name" value="LD-transpeptidase"/>
</dbReference>
<keyword evidence="7" id="KW-0812">Transmembrane</keyword>
<dbReference type="Gene3D" id="3.10.20.800">
    <property type="match status" value="1"/>
</dbReference>
<dbReference type="Pfam" id="PF03734">
    <property type="entry name" value="YkuD"/>
    <property type="match status" value="1"/>
</dbReference>
<feature type="transmembrane region" description="Helical" evidence="7">
    <location>
        <begin position="12"/>
        <end position="37"/>
    </location>
</feature>
<dbReference type="GO" id="GO:0071972">
    <property type="term" value="F:peptidoglycan L,D-transpeptidase activity"/>
    <property type="evidence" value="ECO:0007669"/>
    <property type="project" value="TreeGrafter"/>
</dbReference>